<evidence type="ECO:0000313" key="1">
    <source>
        <dbReference type="EMBL" id="KAA3477076.1"/>
    </source>
</evidence>
<evidence type="ECO:0000313" key="2">
    <source>
        <dbReference type="Proteomes" id="UP000325315"/>
    </source>
</evidence>
<proteinExistence type="predicted"/>
<protein>
    <submittedName>
        <fullName evidence="1">UBN2 domain-containing protein</fullName>
    </submittedName>
</protein>
<comment type="caution">
    <text evidence="1">The sequence shown here is derived from an EMBL/GenBank/DDBJ whole genome shotgun (WGS) entry which is preliminary data.</text>
</comment>
<dbReference type="PANTHER" id="PTHR34676">
    <property type="entry name" value="DUF4219 DOMAIN-CONTAINING PROTEIN-RELATED"/>
    <property type="match status" value="1"/>
</dbReference>
<dbReference type="PANTHER" id="PTHR34676:SF8">
    <property type="entry name" value="TRANSMEMBRANE PROTEIN"/>
    <property type="match status" value="1"/>
</dbReference>
<keyword evidence="2" id="KW-1185">Reference proteome</keyword>
<reference evidence="1" key="1">
    <citation type="submission" date="2019-08" db="EMBL/GenBank/DDBJ databases">
        <authorList>
            <person name="Liu F."/>
        </authorList>
    </citation>
    <scope>NUCLEOTIDE SEQUENCE [LARGE SCALE GENOMIC DNA]</scope>
    <source>
        <strain evidence="1">PA1801</strain>
        <tissue evidence="1">Leaf</tissue>
    </source>
</reference>
<accession>A0A5B6W6K4</accession>
<name>A0A5B6W6K4_9ROSI</name>
<gene>
    <name evidence="1" type="ORF">EPI10_010993</name>
</gene>
<dbReference type="Pfam" id="PF14223">
    <property type="entry name" value="Retrotran_gag_2"/>
    <property type="match status" value="1"/>
</dbReference>
<organism evidence="1 2">
    <name type="scientific">Gossypium australe</name>
    <dbReference type="NCBI Taxonomy" id="47621"/>
    <lineage>
        <taxon>Eukaryota</taxon>
        <taxon>Viridiplantae</taxon>
        <taxon>Streptophyta</taxon>
        <taxon>Embryophyta</taxon>
        <taxon>Tracheophyta</taxon>
        <taxon>Spermatophyta</taxon>
        <taxon>Magnoliopsida</taxon>
        <taxon>eudicotyledons</taxon>
        <taxon>Gunneridae</taxon>
        <taxon>Pentapetalae</taxon>
        <taxon>rosids</taxon>
        <taxon>malvids</taxon>
        <taxon>Malvales</taxon>
        <taxon>Malvaceae</taxon>
        <taxon>Malvoideae</taxon>
        <taxon>Gossypium</taxon>
    </lineage>
</organism>
<dbReference type="AlphaFoldDB" id="A0A5B6W6K4"/>
<dbReference type="Proteomes" id="UP000325315">
    <property type="component" value="Unassembled WGS sequence"/>
</dbReference>
<dbReference type="OrthoDB" id="1698982at2759"/>
<sequence>MSKCKEIWNKLATTHEGTNQVKESKISLLTLDFELFKIKSRESIKEMFNIFTDIINGLKSLGKAYSNKQMMKKLLNSLSKEWEAKVTTIEESKDLDKLSLDELISSLITYEMKLEHGKFAL</sequence>
<dbReference type="EMBL" id="SMMG02000004">
    <property type="protein sequence ID" value="KAA3477076.1"/>
    <property type="molecule type" value="Genomic_DNA"/>
</dbReference>